<evidence type="ECO:0000313" key="1">
    <source>
        <dbReference type="EMBL" id="KAF2441320.1"/>
    </source>
</evidence>
<proteinExistence type="predicted"/>
<comment type="caution">
    <text evidence="1">The sequence shown here is derived from an EMBL/GenBank/DDBJ whole genome shotgun (WGS) entry which is preliminary data.</text>
</comment>
<name>A0A9P4U8K8_9PLEO</name>
<gene>
    <name evidence="1" type="ORF">P171DRAFT_434986</name>
</gene>
<reference evidence="1" key="1">
    <citation type="journal article" date="2020" name="Stud. Mycol.">
        <title>101 Dothideomycetes genomes: a test case for predicting lifestyles and emergence of pathogens.</title>
        <authorList>
            <person name="Haridas S."/>
            <person name="Albert R."/>
            <person name="Binder M."/>
            <person name="Bloem J."/>
            <person name="Labutti K."/>
            <person name="Salamov A."/>
            <person name="Andreopoulos B."/>
            <person name="Baker S."/>
            <person name="Barry K."/>
            <person name="Bills G."/>
            <person name="Bluhm B."/>
            <person name="Cannon C."/>
            <person name="Castanera R."/>
            <person name="Culley D."/>
            <person name="Daum C."/>
            <person name="Ezra D."/>
            <person name="Gonzalez J."/>
            <person name="Henrissat B."/>
            <person name="Kuo A."/>
            <person name="Liang C."/>
            <person name="Lipzen A."/>
            <person name="Lutzoni F."/>
            <person name="Magnuson J."/>
            <person name="Mondo S."/>
            <person name="Nolan M."/>
            <person name="Ohm R."/>
            <person name="Pangilinan J."/>
            <person name="Park H.-J."/>
            <person name="Ramirez L."/>
            <person name="Alfaro M."/>
            <person name="Sun H."/>
            <person name="Tritt A."/>
            <person name="Yoshinaga Y."/>
            <person name="Zwiers L.-H."/>
            <person name="Turgeon B."/>
            <person name="Goodwin S."/>
            <person name="Spatafora J."/>
            <person name="Crous P."/>
            <person name="Grigoriev I."/>
        </authorList>
    </citation>
    <scope>NUCLEOTIDE SEQUENCE</scope>
    <source>
        <strain evidence="1">CBS 690.94</strain>
    </source>
</reference>
<evidence type="ECO:0000313" key="2">
    <source>
        <dbReference type="Proteomes" id="UP000799764"/>
    </source>
</evidence>
<accession>A0A9P4U8K8</accession>
<organism evidence="1 2">
    <name type="scientific">Karstenula rhodostoma CBS 690.94</name>
    <dbReference type="NCBI Taxonomy" id="1392251"/>
    <lineage>
        <taxon>Eukaryota</taxon>
        <taxon>Fungi</taxon>
        <taxon>Dikarya</taxon>
        <taxon>Ascomycota</taxon>
        <taxon>Pezizomycotina</taxon>
        <taxon>Dothideomycetes</taxon>
        <taxon>Pleosporomycetidae</taxon>
        <taxon>Pleosporales</taxon>
        <taxon>Massarineae</taxon>
        <taxon>Didymosphaeriaceae</taxon>
        <taxon>Karstenula</taxon>
    </lineage>
</organism>
<keyword evidence="2" id="KW-1185">Reference proteome</keyword>
<dbReference type="EMBL" id="MU001506">
    <property type="protein sequence ID" value="KAF2441320.1"/>
    <property type="molecule type" value="Genomic_DNA"/>
</dbReference>
<dbReference type="AlphaFoldDB" id="A0A9P4U8K8"/>
<sequence>MAQVPATSVFSTLPDVATKLTATAALHVVVQHCAAAHELCTRAWMCPRAMQLLEEPYKLRLGSRRRPCDDCQTLFVLSWTMDSPSITQRYMHIQHFAILGRTQSRAGP</sequence>
<dbReference type="Proteomes" id="UP000799764">
    <property type="component" value="Unassembled WGS sequence"/>
</dbReference>
<protein>
    <submittedName>
        <fullName evidence="1">Uncharacterized protein</fullName>
    </submittedName>
</protein>